<keyword evidence="4" id="KW-1185">Reference proteome</keyword>
<sequence length="438" mass="47280">MSFYSYTIGGVEKRCRRMSTDAASPVPSRWRDPDLDPAPWTLHMTRHFGAPSTDPVRRAAVRAGLTQGDPLADALVIWMKAAKSDGWRMFDLALTKGIDAVPEAPPPLANFFAHVDRRPDWVEGDLMRIGCRAALATGPLLRYALGSGTLMVGYCSSAIARVLVMTGALNGRTYSRLQETGKFGVDIYASGDVGRFSAGFASAVRVRVMHAMVRAGISRDPRWKAADWGTPINQADMAATALAFSLGMVGPLIDLGFTLSPREKEGVVHLWRYVGYIMGVDEALLPDSYAQAAALFSLLVRSQPDADDDSRSLSNALLGAGAEAVKNLPGPVARVVGGLDARSYAGFSRYIIGELAADTLEIPRTGWRHLPRALRPVIAAANQVRRRVPYVNEGVARVRLAMLQAQIGKAFKARKPPFETGEGSPLKGRSHAVPEAAE</sequence>
<reference evidence="3 4" key="1">
    <citation type="submission" date="2018-09" db="EMBL/GenBank/DDBJ databases">
        <authorList>
            <person name="Zhu H."/>
        </authorList>
    </citation>
    <scope>NUCLEOTIDE SEQUENCE [LARGE SCALE GENOMIC DNA]</scope>
    <source>
        <strain evidence="3 4">K1W22B-8</strain>
    </source>
</reference>
<dbReference type="PANTHER" id="PTHR37539">
    <property type="entry name" value="SECRETED PROTEIN-RELATED"/>
    <property type="match status" value="1"/>
</dbReference>
<dbReference type="PANTHER" id="PTHR37539:SF1">
    <property type="entry name" value="ER-BOUND OXYGENASE MPAB_MPAB'_RUBBER OXYGENASE CATALYTIC DOMAIN-CONTAINING PROTEIN"/>
    <property type="match status" value="1"/>
</dbReference>
<proteinExistence type="predicted"/>
<dbReference type="InterPro" id="IPR037473">
    <property type="entry name" value="Lcp-like"/>
</dbReference>
<feature type="domain" description="ER-bound oxygenase mpaB/mpaB'/Rubber oxygenase catalytic" evidence="2">
    <location>
        <begin position="143"/>
        <end position="373"/>
    </location>
</feature>
<evidence type="ECO:0000256" key="1">
    <source>
        <dbReference type="SAM" id="MobiDB-lite"/>
    </source>
</evidence>
<dbReference type="GO" id="GO:0016491">
    <property type="term" value="F:oxidoreductase activity"/>
    <property type="evidence" value="ECO:0007669"/>
    <property type="project" value="InterPro"/>
</dbReference>
<dbReference type="Proteomes" id="UP000284605">
    <property type="component" value="Unassembled WGS sequence"/>
</dbReference>
<accession>A0A418WTD3</accession>
<dbReference type="InterPro" id="IPR018713">
    <property type="entry name" value="MPAB/Lcp_cat_dom"/>
</dbReference>
<dbReference type="Pfam" id="PF09995">
    <property type="entry name" value="MPAB_Lcp_cat"/>
    <property type="match status" value="1"/>
</dbReference>
<gene>
    <name evidence="3" type="ORF">D3874_01105</name>
</gene>
<dbReference type="AlphaFoldDB" id="A0A418WTD3"/>
<protein>
    <submittedName>
        <fullName evidence="3">DUF2236 domain-containing protein</fullName>
    </submittedName>
</protein>
<evidence type="ECO:0000313" key="3">
    <source>
        <dbReference type="EMBL" id="RJF94467.1"/>
    </source>
</evidence>
<comment type="caution">
    <text evidence="3">The sequence shown here is derived from an EMBL/GenBank/DDBJ whole genome shotgun (WGS) entry which is preliminary data.</text>
</comment>
<name>A0A418WTD3_9PROT</name>
<dbReference type="EMBL" id="QYUK01000008">
    <property type="protein sequence ID" value="RJF94467.1"/>
    <property type="molecule type" value="Genomic_DNA"/>
</dbReference>
<organism evidence="3 4">
    <name type="scientific">Oleomonas cavernae</name>
    <dbReference type="NCBI Taxonomy" id="2320859"/>
    <lineage>
        <taxon>Bacteria</taxon>
        <taxon>Pseudomonadati</taxon>
        <taxon>Pseudomonadota</taxon>
        <taxon>Alphaproteobacteria</taxon>
        <taxon>Acetobacterales</taxon>
        <taxon>Acetobacteraceae</taxon>
        <taxon>Oleomonas</taxon>
    </lineage>
</organism>
<evidence type="ECO:0000313" key="4">
    <source>
        <dbReference type="Proteomes" id="UP000284605"/>
    </source>
</evidence>
<evidence type="ECO:0000259" key="2">
    <source>
        <dbReference type="Pfam" id="PF09995"/>
    </source>
</evidence>
<feature type="region of interest" description="Disordered" evidence="1">
    <location>
        <begin position="414"/>
        <end position="438"/>
    </location>
</feature>